<reference evidence="1" key="1">
    <citation type="submission" date="2018-11" db="EMBL/GenBank/DDBJ databases">
        <authorList>
            <consortium name="Pathogen Informatics"/>
        </authorList>
    </citation>
    <scope>NUCLEOTIDE SEQUENCE</scope>
</reference>
<accession>A0A3S5AXG2</accession>
<sequence length="221" mass="24488">MTSESADLDLAEHTFRKALDLVTKSVSDLTATATGSRIYLAKLRLNLAECLELNGKAAEAMTLCVIHILTVFQQELAPNDPLVIRAKLVIVRAELKTNQLDEATRRLCNIVKNGLVRAHLPPVYEVIESLEMMRGSTSADGLSSEPIPSNLLDYLPIVDSLERIILEHLQKLYMQQKRHFASRSLSFPISLSCSLYNSISLSLSHPIGAEEICSAFVYHAI</sequence>
<dbReference type="InterPro" id="IPR011990">
    <property type="entry name" value="TPR-like_helical_dom_sf"/>
</dbReference>
<dbReference type="Proteomes" id="UP000784294">
    <property type="component" value="Unassembled WGS sequence"/>
</dbReference>
<dbReference type="OrthoDB" id="5986190at2759"/>
<gene>
    <name evidence="1" type="ORF">PXEA_LOCUS21211</name>
</gene>
<evidence type="ECO:0000313" key="1">
    <source>
        <dbReference type="EMBL" id="VEL27771.1"/>
    </source>
</evidence>
<proteinExistence type="predicted"/>
<dbReference type="EMBL" id="CAAALY010089771">
    <property type="protein sequence ID" value="VEL27771.1"/>
    <property type="molecule type" value="Genomic_DNA"/>
</dbReference>
<evidence type="ECO:0000313" key="2">
    <source>
        <dbReference type="Proteomes" id="UP000784294"/>
    </source>
</evidence>
<keyword evidence="2" id="KW-1185">Reference proteome</keyword>
<dbReference type="Gene3D" id="1.25.40.10">
    <property type="entry name" value="Tetratricopeptide repeat domain"/>
    <property type="match status" value="1"/>
</dbReference>
<organism evidence="1 2">
    <name type="scientific">Protopolystoma xenopodis</name>
    <dbReference type="NCBI Taxonomy" id="117903"/>
    <lineage>
        <taxon>Eukaryota</taxon>
        <taxon>Metazoa</taxon>
        <taxon>Spiralia</taxon>
        <taxon>Lophotrochozoa</taxon>
        <taxon>Platyhelminthes</taxon>
        <taxon>Monogenea</taxon>
        <taxon>Polyopisthocotylea</taxon>
        <taxon>Polystomatidea</taxon>
        <taxon>Polystomatidae</taxon>
        <taxon>Protopolystoma</taxon>
    </lineage>
</organism>
<comment type="caution">
    <text evidence="1">The sequence shown here is derived from an EMBL/GenBank/DDBJ whole genome shotgun (WGS) entry which is preliminary data.</text>
</comment>
<protein>
    <submittedName>
        <fullName evidence="1">Uncharacterized protein</fullName>
    </submittedName>
</protein>
<name>A0A3S5AXG2_9PLAT</name>
<dbReference type="AlphaFoldDB" id="A0A3S5AXG2"/>